<protein>
    <submittedName>
        <fullName evidence="2">Stage II sporulation protein M</fullName>
    </submittedName>
</protein>
<evidence type="ECO:0000256" key="1">
    <source>
        <dbReference type="SAM" id="Phobius"/>
    </source>
</evidence>
<organism evidence="2 3">
    <name type="scientific">Marininema mesophilum</name>
    <dbReference type="NCBI Taxonomy" id="1048340"/>
    <lineage>
        <taxon>Bacteria</taxon>
        <taxon>Bacillati</taxon>
        <taxon>Bacillota</taxon>
        <taxon>Bacilli</taxon>
        <taxon>Bacillales</taxon>
        <taxon>Thermoactinomycetaceae</taxon>
        <taxon>Marininema</taxon>
    </lineage>
</organism>
<keyword evidence="1" id="KW-0812">Transmembrane</keyword>
<dbReference type="Proteomes" id="UP000198534">
    <property type="component" value="Unassembled WGS sequence"/>
</dbReference>
<proteinExistence type="predicted"/>
<evidence type="ECO:0000313" key="3">
    <source>
        <dbReference type="Proteomes" id="UP000198534"/>
    </source>
</evidence>
<dbReference type="InterPro" id="IPR002798">
    <property type="entry name" value="SpoIIM-like"/>
</dbReference>
<dbReference type="PANTHER" id="PTHR35337">
    <property type="entry name" value="SLR1478 PROTEIN"/>
    <property type="match status" value="1"/>
</dbReference>
<feature type="transmembrane region" description="Helical" evidence="1">
    <location>
        <begin position="14"/>
        <end position="32"/>
    </location>
</feature>
<keyword evidence="1" id="KW-0472">Membrane</keyword>
<accession>A0A1H3CY59</accession>
<feature type="transmembrane region" description="Helical" evidence="1">
    <location>
        <begin position="176"/>
        <end position="199"/>
    </location>
</feature>
<dbReference type="Pfam" id="PF01944">
    <property type="entry name" value="SpoIIM"/>
    <property type="match status" value="1"/>
</dbReference>
<dbReference type="OrthoDB" id="161024at2"/>
<keyword evidence="3" id="KW-1185">Reference proteome</keyword>
<dbReference type="STRING" id="1048340.SAMN05444487_1313"/>
<dbReference type="EMBL" id="FNNQ01000031">
    <property type="protein sequence ID" value="SDX58838.1"/>
    <property type="molecule type" value="Genomic_DNA"/>
</dbReference>
<dbReference type="PANTHER" id="PTHR35337:SF1">
    <property type="entry name" value="SLR1478 PROTEIN"/>
    <property type="match status" value="1"/>
</dbReference>
<evidence type="ECO:0000313" key="2">
    <source>
        <dbReference type="EMBL" id="SDX58838.1"/>
    </source>
</evidence>
<sequence>MRKFFEALREERKLLRLATLLLIGGAVFGYIASDSIRGMLTPIWDQLKETIAKIGKEPEFWEVYVAIWVNNMRAAATMIGLGLFFGVFPLVALLTNGVILGVVLGQASTLGKNPLWVFVQSILPHGILELPAIIIAAAFGIRLGLLVMQWMISWVSPTFRERNRKDWRHLFHRIPYVVGGVIILLIVAALIETSLIVYLKPV</sequence>
<dbReference type="RefSeq" id="WP_091743054.1">
    <property type="nucleotide sequence ID" value="NZ_FNNQ01000031.1"/>
</dbReference>
<gene>
    <name evidence="2" type="ORF">SAMN05444487_1313</name>
</gene>
<name>A0A1H3CY59_9BACL</name>
<feature type="transmembrane region" description="Helical" evidence="1">
    <location>
        <begin position="127"/>
        <end position="155"/>
    </location>
</feature>
<reference evidence="2 3" key="1">
    <citation type="submission" date="2016-10" db="EMBL/GenBank/DDBJ databases">
        <authorList>
            <person name="de Groot N.N."/>
        </authorList>
    </citation>
    <scope>NUCLEOTIDE SEQUENCE [LARGE SCALE GENOMIC DNA]</scope>
    <source>
        <strain evidence="2 3">DSM 45610</strain>
    </source>
</reference>
<dbReference type="AlphaFoldDB" id="A0A1H3CY59"/>
<feature type="transmembrane region" description="Helical" evidence="1">
    <location>
        <begin position="81"/>
        <end position="107"/>
    </location>
</feature>
<keyword evidence="1" id="KW-1133">Transmembrane helix</keyword>